<name>A0ABS0FD69_9FLAO</name>
<keyword evidence="1" id="KW-0812">Transmembrane</keyword>
<dbReference type="EMBL" id="JADPVI010000002">
    <property type="protein sequence ID" value="MBF8457620.1"/>
    <property type="molecule type" value="Genomic_DNA"/>
</dbReference>
<sequence length="206" mass="23370">MNTPKYNFEQEIKKQIDGREITPKRDLWAEIESQSQTLVQTSSKSKMNWFLMAACFILLATLSFLIFNKKEATQPQIVKTEVLQKNKLEKTVEQEVSPILNQKTELIASKNTRIQSSQKIEISKPDVVVAKSATPVKETEKQIASEIYKNQSSNQNILATIDSTNVPKKRKKYVDASTLLFSVEHKEVIENSKDGSNVATIDLHSK</sequence>
<organism evidence="2 3">
    <name type="scientific">Kaistella gelatinilytica</name>
    <dbReference type="NCBI Taxonomy" id="2787636"/>
    <lineage>
        <taxon>Bacteria</taxon>
        <taxon>Pseudomonadati</taxon>
        <taxon>Bacteroidota</taxon>
        <taxon>Flavobacteriia</taxon>
        <taxon>Flavobacteriales</taxon>
        <taxon>Weeksellaceae</taxon>
        <taxon>Chryseobacterium group</taxon>
        <taxon>Kaistella</taxon>
    </lineage>
</organism>
<feature type="transmembrane region" description="Helical" evidence="1">
    <location>
        <begin position="49"/>
        <end position="67"/>
    </location>
</feature>
<keyword evidence="1" id="KW-0472">Membrane</keyword>
<keyword evidence="3" id="KW-1185">Reference proteome</keyword>
<reference evidence="2 3" key="1">
    <citation type="submission" date="2020-11" db="EMBL/GenBank/DDBJ databases">
        <title>Kaistella gelatinilytica sp. nov., a flavobacterium isolated from Antarctic Soil.</title>
        <authorList>
            <person name="Li J."/>
        </authorList>
    </citation>
    <scope>NUCLEOTIDE SEQUENCE [LARGE SCALE GENOMIC DNA]</scope>
    <source>
        <strain evidence="2 3">G5-32</strain>
    </source>
</reference>
<proteinExistence type="predicted"/>
<protein>
    <recommendedName>
        <fullName evidence="4">Anti-sigma factor</fullName>
    </recommendedName>
</protein>
<evidence type="ECO:0008006" key="4">
    <source>
        <dbReference type="Google" id="ProtNLM"/>
    </source>
</evidence>
<dbReference type="RefSeq" id="WP_196080102.1">
    <property type="nucleotide sequence ID" value="NZ_JADPVI010000002.1"/>
</dbReference>
<evidence type="ECO:0000313" key="3">
    <source>
        <dbReference type="Proteomes" id="UP000660070"/>
    </source>
</evidence>
<comment type="caution">
    <text evidence="2">The sequence shown here is derived from an EMBL/GenBank/DDBJ whole genome shotgun (WGS) entry which is preliminary data.</text>
</comment>
<keyword evidence="1" id="KW-1133">Transmembrane helix</keyword>
<evidence type="ECO:0000256" key="1">
    <source>
        <dbReference type="SAM" id="Phobius"/>
    </source>
</evidence>
<evidence type="ECO:0000313" key="2">
    <source>
        <dbReference type="EMBL" id="MBF8457620.1"/>
    </source>
</evidence>
<dbReference type="Proteomes" id="UP000660070">
    <property type="component" value="Unassembled WGS sequence"/>
</dbReference>
<accession>A0ABS0FD69</accession>
<gene>
    <name evidence="2" type="ORF">IV494_10560</name>
</gene>